<reference evidence="2" key="1">
    <citation type="submission" date="2022-03" db="EMBL/GenBank/DDBJ databases">
        <title>Complete genome sequence of Caldinitratiruptor microaerophilus.</title>
        <authorList>
            <person name="Mukaiyama R."/>
            <person name="Nishiyama T."/>
            <person name="Ueda K."/>
        </authorList>
    </citation>
    <scope>NUCLEOTIDE SEQUENCE</scope>
    <source>
        <strain evidence="2">JCM 16183</strain>
    </source>
</reference>
<gene>
    <name evidence="2" type="ORF">caldi_01260</name>
</gene>
<feature type="region of interest" description="Disordered" evidence="1">
    <location>
        <begin position="66"/>
        <end position="87"/>
    </location>
</feature>
<sequence>MVHGNATWSRAVLDGVDVETFLVCRDEGEGRQLMLALMNSMGFQDVDIVFIEHRGPGARVRGRAYLHRPGESHPFGEAPQRPGEGRA</sequence>
<dbReference type="Proteomes" id="UP001163687">
    <property type="component" value="Chromosome"/>
</dbReference>
<dbReference type="AlphaFoldDB" id="A0AA35CKK3"/>
<protein>
    <submittedName>
        <fullName evidence="2">Uncharacterized protein</fullName>
    </submittedName>
</protein>
<accession>A0AA35CKK3</accession>
<proteinExistence type="predicted"/>
<dbReference type="EMBL" id="AP025628">
    <property type="protein sequence ID" value="BDG59036.1"/>
    <property type="molecule type" value="Genomic_DNA"/>
</dbReference>
<dbReference type="KEGG" id="cmic:caldi_01260"/>
<organism evidence="2 3">
    <name type="scientific">Caldinitratiruptor microaerophilus</name>
    <dbReference type="NCBI Taxonomy" id="671077"/>
    <lineage>
        <taxon>Bacteria</taxon>
        <taxon>Bacillati</taxon>
        <taxon>Bacillota</taxon>
        <taxon>Clostridia</taxon>
        <taxon>Eubacteriales</taxon>
        <taxon>Symbiobacteriaceae</taxon>
        <taxon>Caldinitratiruptor</taxon>
    </lineage>
</organism>
<evidence type="ECO:0000313" key="2">
    <source>
        <dbReference type="EMBL" id="BDG59036.1"/>
    </source>
</evidence>
<evidence type="ECO:0000313" key="3">
    <source>
        <dbReference type="Proteomes" id="UP001163687"/>
    </source>
</evidence>
<evidence type="ECO:0000256" key="1">
    <source>
        <dbReference type="SAM" id="MobiDB-lite"/>
    </source>
</evidence>
<keyword evidence="3" id="KW-1185">Reference proteome</keyword>
<name>A0AA35CKK3_9FIRM</name>